<keyword evidence="4" id="KW-1185">Reference proteome</keyword>
<gene>
    <name evidence="3" type="ORF">GCM10009416_21780</name>
</gene>
<feature type="compositionally biased region" description="Basic and acidic residues" evidence="1">
    <location>
        <begin position="209"/>
        <end position="219"/>
    </location>
</feature>
<feature type="compositionally biased region" description="Low complexity" evidence="1">
    <location>
        <begin position="278"/>
        <end position="287"/>
    </location>
</feature>
<feature type="compositionally biased region" description="Basic and acidic residues" evidence="1">
    <location>
        <begin position="17"/>
        <end position="34"/>
    </location>
</feature>
<feature type="region of interest" description="Disordered" evidence="1">
    <location>
        <begin position="178"/>
        <end position="197"/>
    </location>
</feature>
<evidence type="ECO:0000256" key="2">
    <source>
        <dbReference type="SAM" id="Phobius"/>
    </source>
</evidence>
<name>A0ABP3Q8Z4_9PROT</name>
<evidence type="ECO:0000313" key="4">
    <source>
        <dbReference type="Proteomes" id="UP001501588"/>
    </source>
</evidence>
<feature type="compositionally biased region" description="Pro residues" evidence="1">
    <location>
        <begin position="415"/>
        <end position="431"/>
    </location>
</feature>
<evidence type="ECO:0000256" key="1">
    <source>
        <dbReference type="SAM" id="MobiDB-lite"/>
    </source>
</evidence>
<protein>
    <submittedName>
        <fullName evidence="3">Uncharacterized protein</fullName>
    </submittedName>
</protein>
<sequence>MPSSPGSGYEQILAARGELRTRADRAVSNERRASAEPAAAARPAAPAAHRSLERPPERPGGLDRRDRPALLVWGLLTAPAACVLFAFTWVGSPRSPVPSAAAPVASRTSLPIIVGAGSVAPTPLLASEGELVIAARDAPQVHPWPDDAEPVPPLGNPWLRPMPNGLQLESVFDALAGGSESAQESAPSGELPSSPDMLPEEVRAAFATWDRHTSPRVSDDGPGTGPAEGGPVSAARGRDAPAAEAGPGSGMPADDWAPLTVVGAAPDAEPTRDDPAEAEAAAEAASDPAPPSVATILGAVEPASHQEKTLDVPASAGSRDRDAAEATEPSPPVKERQQAFAALHDPAGQPPEAALSSAGTDAAADAEASGGSPAAPTPRMAALAPPPPPAARPPRDGAPSPAKPRLGGGASPSSVPRPAPQGDSPAPPAPDPRCRTIIVKAQLGEETSHAERLLLRNGCGARR</sequence>
<organism evidence="3 4">
    <name type="scientific">Craurococcus roseus</name>
    <dbReference type="NCBI Taxonomy" id="77585"/>
    <lineage>
        <taxon>Bacteria</taxon>
        <taxon>Pseudomonadati</taxon>
        <taxon>Pseudomonadota</taxon>
        <taxon>Alphaproteobacteria</taxon>
        <taxon>Acetobacterales</taxon>
        <taxon>Acetobacteraceae</taxon>
        <taxon>Craurococcus</taxon>
    </lineage>
</organism>
<feature type="compositionally biased region" description="Low complexity" evidence="1">
    <location>
        <begin position="352"/>
        <end position="383"/>
    </location>
</feature>
<feature type="compositionally biased region" description="Basic and acidic residues" evidence="1">
    <location>
        <begin position="50"/>
        <end position="64"/>
    </location>
</feature>
<evidence type="ECO:0000313" key="3">
    <source>
        <dbReference type="EMBL" id="GAA0583014.1"/>
    </source>
</evidence>
<reference evidence="4" key="1">
    <citation type="journal article" date="2019" name="Int. J. Syst. Evol. Microbiol.">
        <title>The Global Catalogue of Microorganisms (GCM) 10K type strain sequencing project: providing services to taxonomists for standard genome sequencing and annotation.</title>
        <authorList>
            <consortium name="The Broad Institute Genomics Platform"/>
            <consortium name="The Broad Institute Genome Sequencing Center for Infectious Disease"/>
            <person name="Wu L."/>
            <person name="Ma J."/>
        </authorList>
    </citation>
    <scope>NUCLEOTIDE SEQUENCE [LARGE SCALE GENOMIC DNA]</scope>
    <source>
        <strain evidence="4">JCM 9933</strain>
    </source>
</reference>
<keyword evidence="2" id="KW-1133">Transmembrane helix</keyword>
<feature type="region of interest" description="Disordered" evidence="1">
    <location>
        <begin position="209"/>
        <end position="435"/>
    </location>
</feature>
<feature type="compositionally biased region" description="Low complexity" evidence="1">
    <location>
        <begin position="35"/>
        <end position="48"/>
    </location>
</feature>
<feature type="transmembrane region" description="Helical" evidence="2">
    <location>
        <begin position="70"/>
        <end position="90"/>
    </location>
</feature>
<dbReference type="Proteomes" id="UP001501588">
    <property type="component" value="Unassembled WGS sequence"/>
</dbReference>
<keyword evidence="2" id="KW-0472">Membrane</keyword>
<feature type="region of interest" description="Disordered" evidence="1">
    <location>
        <begin position="1"/>
        <end position="64"/>
    </location>
</feature>
<comment type="caution">
    <text evidence="3">The sequence shown here is derived from an EMBL/GenBank/DDBJ whole genome shotgun (WGS) entry which is preliminary data.</text>
</comment>
<keyword evidence="2" id="KW-0812">Transmembrane</keyword>
<dbReference type="EMBL" id="BAAAFZ010000026">
    <property type="protein sequence ID" value="GAA0583014.1"/>
    <property type="molecule type" value="Genomic_DNA"/>
</dbReference>
<proteinExistence type="predicted"/>
<accession>A0ABP3Q8Z4</accession>